<gene>
    <name evidence="1" type="ORF">AO498_14055</name>
</gene>
<dbReference type="STRING" id="1727163.AO498_14055"/>
<dbReference type="KEGG" id="alm:AO498_14055"/>
<evidence type="ECO:0000313" key="1">
    <source>
        <dbReference type="EMBL" id="AMQ57569.1"/>
    </source>
</evidence>
<dbReference type="OrthoDB" id="913551at2"/>
<reference evidence="2" key="1">
    <citation type="submission" date="2015-09" db="EMBL/GenBank/DDBJ databases">
        <title>Complete sequence of Algoriphagus sp. M8-2.</title>
        <authorList>
            <person name="Shintani M."/>
        </authorList>
    </citation>
    <scope>NUCLEOTIDE SEQUENCE [LARGE SCALE GENOMIC DNA]</scope>
    <source>
        <strain evidence="2">M8-2</strain>
    </source>
</reference>
<keyword evidence="2" id="KW-1185">Reference proteome</keyword>
<dbReference type="SUPFAM" id="SSF53756">
    <property type="entry name" value="UDP-Glycosyltransferase/glycogen phosphorylase"/>
    <property type="match status" value="1"/>
</dbReference>
<name>A0A142ER14_9BACT</name>
<accession>A0A142ER14</accession>
<organism evidence="1 2">
    <name type="scientific">Algoriphagus sanaruensis</name>
    <dbReference type="NCBI Taxonomy" id="1727163"/>
    <lineage>
        <taxon>Bacteria</taxon>
        <taxon>Pseudomonadati</taxon>
        <taxon>Bacteroidota</taxon>
        <taxon>Cytophagia</taxon>
        <taxon>Cytophagales</taxon>
        <taxon>Cyclobacteriaceae</taxon>
        <taxon>Algoriphagus</taxon>
    </lineage>
</organism>
<reference evidence="1 2" key="2">
    <citation type="journal article" date="2016" name="Genome Announc.">
        <title>Complete Genome Sequence of Algoriphagus sp. Strain M8-2, Isolated from a Brackish Lake.</title>
        <authorList>
            <person name="Muraguchi Y."/>
            <person name="Kushimoto K."/>
            <person name="Ohtsubo Y."/>
            <person name="Suzuki T."/>
            <person name="Dohra H."/>
            <person name="Kimbara K."/>
            <person name="Shintani M."/>
        </authorList>
    </citation>
    <scope>NUCLEOTIDE SEQUENCE [LARGE SCALE GENOMIC DNA]</scope>
    <source>
        <strain evidence="1 2">M8-2</strain>
    </source>
</reference>
<proteinExistence type="predicted"/>
<evidence type="ECO:0000313" key="2">
    <source>
        <dbReference type="Proteomes" id="UP000073816"/>
    </source>
</evidence>
<dbReference type="PATRIC" id="fig|1727163.4.peg.2950"/>
<dbReference type="Proteomes" id="UP000073816">
    <property type="component" value="Chromosome"/>
</dbReference>
<dbReference type="RefSeq" id="WP_067548990.1">
    <property type="nucleotide sequence ID" value="NZ_CP012836.1"/>
</dbReference>
<sequence>MRICFLIPDGIGIRNYLYSDVIKELTSRGHEIILWHSLDSQMIQIAENHLQVKFEQYEFVHEPDSFWIKLFRESARYSRLIQNVSKTDNPTILTNWTESSSSFSGKLLFKLAKMLGKSFRSDRGANRLEELGFSVIRRSKRFKKAIDFLKELNPDLLFCTHQRVYSVTPAIEAAKSLKIPTSTAIFSWDNLPKARLPFRTDQYLVWSPYMKNELEFYFPDISSSQIEITGTPQFDFYFQKDILLSREEFASKMGLDSAKNWICFSGCDSLTSPNDPLYLEDVAREVSQLEDCELLFRPVPVESVDRFKQVLKEYSFIKLLNPKWKKGSHWGNYFPLYEDLVDLVNLTYHCKIVLNMGSTMALDFSVFGNLAFYLNYDHATALKNWSVKTIYNYQHFRSMGDLKAVEYIFSPSEIKEKVKKALELPDQFAPDKGEWFNKIVAPNPQQPAFLRVADALESLVLASKNRIIA</sequence>
<protein>
    <submittedName>
        <fullName evidence="1">Uncharacterized protein</fullName>
    </submittedName>
</protein>
<dbReference type="AlphaFoldDB" id="A0A142ER14"/>
<dbReference type="EMBL" id="CP012836">
    <property type="protein sequence ID" value="AMQ57569.1"/>
    <property type="molecule type" value="Genomic_DNA"/>
</dbReference>